<organism evidence="2 3">
    <name type="scientific">[Eubacterium] siraeum DSM 15702</name>
    <dbReference type="NCBI Taxonomy" id="428128"/>
    <lineage>
        <taxon>Bacteria</taxon>
        <taxon>Bacillati</taxon>
        <taxon>Bacillota</taxon>
        <taxon>Clostridia</taxon>
        <taxon>Eubacteriales</taxon>
        <taxon>Oscillospiraceae</taxon>
        <taxon>Oscillospiraceae incertae sedis</taxon>
    </lineage>
</organism>
<evidence type="ECO:0000313" key="2">
    <source>
        <dbReference type="EMBL" id="EDS00544.1"/>
    </source>
</evidence>
<evidence type="ECO:0000259" key="1">
    <source>
        <dbReference type="Pfam" id="PF07238"/>
    </source>
</evidence>
<dbReference type="InterPro" id="IPR009875">
    <property type="entry name" value="PilZ_domain"/>
</dbReference>
<feature type="domain" description="PilZ" evidence="1">
    <location>
        <begin position="128"/>
        <end position="242"/>
    </location>
</feature>
<reference evidence="2" key="1">
    <citation type="submission" date="2007-10" db="EMBL/GenBank/DDBJ databases">
        <authorList>
            <person name="Fulton L."/>
            <person name="Clifton S."/>
            <person name="Fulton B."/>
            <person name="Xu J."/>
            <person name="Minx P."/>
            <person name="Pepin K.H."/>
            <person name="Johnson M."/>
            <person name="Thiruvilangam P."/>
            <person name="Bhonagiri V."/>
            <person name="Nash W.E."/>
            <person name="Mardis E.R."/>
            <person name="Wilson R.K."/>
        </authorList>
    </citation>
    <scope>NUCLEOTIDE SEQUENCE [LARGE SCALE GENOMIC DNA]</scope>
    <source>
        <strain evidence="2">DSM 15702</strain>
    </source>
</reference>
<dbReference type="Pfam" id="PF07238">
    <property type="entry name" value="PilZ"/>
    <property type="match status" value="1"/>
</dbReference>
<sequence>MINDNIGVLGAAVMPFPRVLRKGELCFLSYKKEDFTSFEITSLDGERLMYTESNFDFPIMYDLNDNIIDNMLMIKGKRMPEIDTSQYVYVIARMRDGDRYRYKTNVSVSTDRQLNVILRPDKAELLEERRRYFKIKTNERAFITLRMQEGDDKPTPLDPPAEIYIKDINVGGVFFICTDTRRHFAKGDKLLMIINLSGSRLELNAEVLREQAIDSQETDTGYGCRFIGVSHSQEETISRYIYKLQFEMLQKEREKRDMF</sequence>
<evidence type="ECO:0000313" key="3">
    <source>
        <dbReference type="Proteomes" id="UP000005326"/>
    </source>
</evidence>
<name>B0MPF4_9FIRM</name>
<dbReference type="AlphaFoldDB" id="B0MPF4"/>
<accession>B0MPF4</accession>
<dbReference type="Gene3D" id="2.40.10.220">
    <property type="entry name" value="predicted glycosyltransferase like domains"/>
    <property type="match status" value="1"/>
</dbReference>
<proteinExistence type="predicted"/>
<reference evidence="2" key="2">
    <citation type="submission" date="2014-06" db="EMBL/GenBank/DDBJ databases">
        <title>Draft genome sequence of Eubacterium siraeum (DSM 15702).</title>
        <authorList>
            <person name="Sudarsanam P."/>
            <person name="Ley R."/>
            <person name="Guruge J."/>
            <person name="Turnbaugh P.J."/>
            <person name="Mahowald M."/>
            <person name="Liep D."/>
            <person name="Gordon J."/>
        </authorList>
    </citation>
    <scope>NUCLEOTIDE SEQUENCE</scope>
    <source>
        <strain evidence="2">DSM 15702</strain>
    </source>
</reference>
<dbReference type="EMBL" id="ABCA03000048">
    <property type="protein sequence ID" value="EDS00544.1"/>
    <property type="molecule type" value="Genomic_DNA"/>
</dbReference>
<comment type="caution">
    <text evidence="2">The sequence shown here is derived from an EMBL/GenBank/DDBJ whole genome shotgun (WGS) entry which is preliminary data.</text>
</comment>
<dbReference type="GO" id="GO:0035438">
    <property type="term" value="F:cyclic-di-GMP binding"/>
    <property type="evidence" value="ECO:0007669"/>
    <property type="project" value="InterPro"/>
</dbReference>
<dbReference type="Proteomes" id="UP000005326">
    <property type="component" value="Unassembled WGS sequence"/>
</dbReference>
<keyword evidence="3" id="KW-1185">Reference proteome</keyword>
<gene>
    <name evidence="2" type="ORF">EUBSIR_01713</name>
</gene>
<protein>
    <submittedName>
        <fullName evidence="2">Type IV pilus assembly protein PilZ</fullName>
    </submittedName>
</protein>